<organism evidence="3 4">
    <name type="scientific">Cronobacter muytjensii</name>
    <dbReference type="NCBI Taxonomy" id="413501"/>
    <lineage>
        <taxon>Bacteria</taxon>
        <taxon>Pseudomonadati</taxon>
        <taxon>Pseudomonadota</taxon>
        <taxon>Gammaproteobacteria</taxon>
        <taxon>Enterobacterales</taxon>
        <taxon>Enterobacteriaceae</taxon>
        <taxon>Cronobacter</taxon>
    </lineage>
</organism>
<reference evidence="2 5" key="2">
    <citation type="submission" date="2019-08" db="EMBL/GenBank/DDBJ databases">
        <title>Prevalence, distribution, and phylogeny of type two toxin-antitoxin genes possessed by Cronobacter species where C. sakazakii homologs follow sequence type lineages.</title>
        <authorList>
            <person name="Finkelstein S."/>
            <person name="Negrete F."/>
            <person name="Jang H."/>
            <person name="Gopinath G.R."/>
            <person name="Tall B.D."/>
        </authorList>
    </citation>
    <scope>NUCLEOTIDE SEQUENCE [LARGE SCALE GENOMIC DNA]</scope>
    <source>
        <strain evidence="2 5">MOD1_GK1257</strain>
    </source>
</reference>
<reference evidence="3 4" key="1">
    <citation type="submission" date="2016-12" db="EMBL/GenBank/DDBJ databases">
        <title>Analysis of the Molecular Diversity Among Cronobacter Species Isolated from Filth Flies Using a Pan Genomic DNA Microarray.</title>
        <authorList>
            <person name="Pava-Ripoll M."/>
            <person name="Tall B."/>
            <person name="Farber J."/>
            <person name="Fanning S."/>
            <person name="Lehner A."/>
            <person name="Stephan R."/>
            <person name="Pagotto F."/>
            <person name="Iverson C."/>
            <person name="Ziobro G."/>
            <person name="Miller A."/>
            <person name="Pearson R."/>
            <person name="Yan Q."/>
            <person name="Kim M."/>
            <person name="Jeong S."/>
            <person name="Park J."/>
            <person name="Jun S."/>
            <person name="Choi H."/>
            <person name="Chung T."/>
            <person name="Yoo Y."/>
            <person name="Park E."/>
            <person name="Hwang S."/>
            <person name="Lee B."/>
            <person name="Sathyamoorthy V."/>
            <person name="Carter L."/>
            <person name="Mammel M."/>
            <person name="Jackson S."/>
            <person name="Kothary M."/>
            <person name="Patel I."/>
            <person name="Grim C."/>
            <person name="Gopinath G."/>
            <person name="Gangiredla J."/>
            <person name="Chase H."/>
        </authorList>
    </citation>
    <scope>NUCLEOTIDE SEQUENCE [LARGE SCALE GENOMIC DNA]</scope>
    <source>
        <strain evidence="3 4">MOD1-Md1s</strain>
    </source>
</reference>
<keyword evidence="5" id="KW-1185">Reference proteome</keyword>
<evidence type="ECO:0000313" key="5">
    <source>
        <dbReference type="Proteomes" id="UP000469927"/>
    </source>
</evidence>
<sequence>MYTSLFAAAMTAALALSSVAVLAQTGGTLTFHGAIVEEVCSVAHNAARIELSCPRGHQVHRQTLSLRATGVREMHSPWVHSRLDYLNASHTLGILTLTYR</sequence>
<dbReference type="Proteomes" id="UP000469927">
    <property type="component" value="Unassembled WGS sequence"/>
</dbReference>
<dbReference type="AlphaFoldDB" id="A0A2T7AJ90"/>
<dbReference type="Proteomes" id="UP000244378">
    <property type="component" value="Unassembled WGS sequence"/>
</dbReference>
<accession>A0A2T7AJ90</accession>
<proteinExistence type="predicted"/>
<dbReference type="EMBL" id="WAGD01000040">
    <property type="protein sequence ID" value="KAB0876560.1"/>
    <property type="molecule type" value="Genomic_DNA"/>
</dbReference>
<comment type="caution">
    <text evidence="3">The sequence shown here is derived from an EMBL/GenBank/DDBJ whole genome shotgun (WGS) entry which is preliminary data.</text>
</comment>
<protein>
    <submittedName>
        <fullName evidence="2">Type 1 fimbrial protein</fullName>
    </submittedName>
</protein>
<gene>
    <name evidence="3" type="ORF">AUN14_20305</name>
    <name evidence="2" type="ORF">FZI19_13825</name>
</gene>
<evidence type="ECO:0000256" key="1">
    <source>
        <dbReference type="SAM" id="SignalP"/>
    </source>
</evidence>
<dbReference type="OrthoDB" id="6046808at2"/>
<evidence type="ECO:0000313" key="2">
    <source>
        <dbReference type="EMBL" id="KAB0876560.1"/>
    </source>
</evidence>
<evidence type="ECO:0000313" key="3">
    <source>
        <dbReference type="EMBL" id="PUX08278.1"/>
    </source>
</evidence>
<feature type="chain" id="PRO_5015729655" evidence="1">
    <location>
        <begin position="24"/>
        <end position="100"/>
    </location>
</feature>
<feature type="signal peptide" evidence="1">
    <location>
        <begin position="1"/>
        <end position="23"/>
    </location>
</feature>
<keyword evidence="1" id="KW-0732">Signal</keyword>
<evidence type="ECO:0000313" key="4">
    <source>
        <dbReference type="Proteomes" id="UP000244378"/>
    </source>
</evidence>
<name>A0A2T7AJ90_9ENTR</name>
<dbReference type="RefSeq" id="WP_075194113.1">
    <property type="nucleotide sequence ID" value="NZ_JABWGS010000004.1"/>
</dbReference>
<dbReference type="EMBL" id="MSAE01000055">
    <property type="protein sequence ID" value="PUX08278.1"/>
    <property type="molecule type" value="Genomic_DNA"/>
</dbReference>